<evidence type="ECO:0000313" key="2">
    <source>
        <dbReference type="Proteomes" id="UP000461585"/>
    </source>
</evidence>
<name>A0A7X5HXR7_9FIRM</name>
<keyword evidence="2" id="KW-1185">Reference proteome</keyword>
<evidence type="ECO:0008006" key="3">
    <source>
        <dbReference type="Google" id="ProtNLM"/>
    </source>
</evidence>
<dbReference type="Proteomes" id="UP000461585">
    <property type="component" value="Unassembled WGS sequence"/>
</dbReference>
<dbReference type="EMBL" id="JAAEEH010000047">
    <property type="protein sequence ID" value="NDL68600.1"/>
    <property type="molecule type" value="Genomic_DNA"/>
</dbReference>
<evidence type="ECO:0000313" key="1">
    <source>
        <dbReference type="EMBL" id="NDL68600.1"/>
    </source>
</evidence>
<proteinExistence type="predicted"/>
<comment type="caution">
    <text evidence="1">The sequence shown here is derived from an EMBL/GenBank/DDBJ whole genome shotgun (WGS) entry which is preliminary data.</text>
</comment>
<reference evidence="1 2" key="1">
    <citation type="submission" date="2020-01" db="EMBL/GenBank/DDBJ databases">
        <title>Anaeroalcalibacter tamaniensis gen. nov., sp. nov., moderately halophilic strictly anaerobic fermenter bacterium from mud volcano of Taman peninsula.</title>
        <authorList>
            <person name="Frolova A."/>
            <person name="Merkel A.Y."/>
            <person name="Slobodkin A.I."/>
        </authorList>
    </citation>
    <scope>NUCLEOTIDE SEQUENCE [LARGE SCALE GENOMIC DNA]</scope>
    <source>
        <strain evidence="1 2">F-3ap</strain>
    </source>
</reference>
<dbReference type="RefSeq" id="WP_162371319.1">
    <property type="nucleotide sequence ID" value="NZ_JAAEEH010000047.1"/>
</dbReference>
<protein>
    <recommendedName>
        <fullName evidence="3">Virulence-related protein</fullName>
    </recommendedName>
</protein>
<organism evidence="1 2">
    <name type="scientific">Anaerotalea alkaliphila</name>
    <dbReference type="NCBI Taxonomy" id="2662126"/>
    <lineage>
        <taxon>Bacteria</taxon>
        <taxon>Bacillati</taxon>
        <taxon>Bacillota</taxon>
        <taxon>Clostridia</taxon>
        <taxon>Eubacteriales</taxon>
        <taxon>Anaerotalea</taxon>
    </lineage>
</organism>
<gene>
    <name evidence="1" type="ORF">GXN74_12715</name>
</gene>
<accession>A0A7X5HXR7</accession>
<sequence length="273" mass="31197">MDRKEMIKQLGEHFGVKPKYLSVPTFNYEIRTNTEVYTIDRHGGITRGDGETITMEEILNPQMESEPTVNQEQNIQASIDDAAAPELTQREGADRILEDLGGVEVKLNFEEHTADSLKNIINMLYSKQRLIMMAFETETAFMDETFAEDLNKIEIKDLQGLKEAFEELGPDRCPGYEIDFEEQTFTFKLFSSKLNPERIKAFQDLCVLIANSGITLNRASYKQAQDDNPKYALRTWLIRIGMNGPEYKETRKTLLKNLEGSGAFRKVGESDET</sequence>
<dbReference type="AlphaFoldDB" id="A0A7X5HXR7"/>